<accession>K2Q415</accession>
<dbReference type="STRING" id="1156935.QWE_07366"/>
<reference evidence="1 2" key="1">
    <citation type="journal article" date="2012" name="J. Bacteriol.">
        <title>Draft Genome Sequence of Agrobacterium albertimagni Strain AOL15.</title>
        <authorList>
            <person name="Trimble W.L."/>
            <person name="Phung le T."/>
            <person name="Meyer F."/>
            <person name="Gilbert J.A."/>
            <person name="Silver S."/>
        </authorList>
    </citation>
    <scope>NUCLEOTIDE SEQUENCE [LARGE SCALE GENOMIC DNA]</scope>
    <source>
        <strain evidence="1 2">AOL15</strain>
    </source>
</reference>
<dbReference type="SUPFAM" id="SSF54427">
    <property type="entry name" value="NTF2-like"/>
    <property type="match status" value="1"/>
</dbReference>
<name>K2Q415_9HYPH</name>
<sequence>MPNMATDGDDKMNDSSQRDLQAVKDYLEASMAPDPVRAARYVDASFICRFTGNRVFDTPSGPTGFNASRYKWVKKRIERYDVMPGEGETIVYSLGYLYGEWPSGQRFDNNRYVDRFVVRNGLIVETDVWNDSAEWILDPTCARQ</sequence>
<dbReference type="Gene3D" id="3.10.450.50">
    <property type="match status" value="1"/>
</dbReference>
<organism evidence="1 2">
    <name type="scientific">Agrobacterium albertimagni AOL15</name>
    <dbReference type="NCBI Taxonomy" id="1156935"/>
    <lineage>
        <taxon>Bacteria</taxon>
        <taxon>Pseudomonadati</taxon>
        <taxon>Pseudomonadota</taxon>
        <taxon>Alphaproteobacteria</taxon>
        <taxon>Hyphomicrobiales</taxon>
        <taxon>Rhizobiaceae</taxon>
        <taxon>Rhizobium/Agrobacterium group</taxon>
        <taxon>Agrobacterium</taxon>
    </lineage>
</organism>
<proteinExistence type="predicted"/>
<gene>
    <name evidence="1" type="ORF">QWE_07366</name>
</gene>
<dbReference type="InterPro" id="IPR032710">
    <property type="entry name" value="NTF2-like_dom_sf"/>
</dbReference>
<protein>
    <recommendedName>
        <fullName evidence="3">SnoaL-like domain-containing protein</fullName>
    </recommendedName>
</protein>
<dbReference type="eggNOG" id="COG3631">
    <property type="taxonomic scope" value="Bacteria"/>
</dbReference>
<dbReference type="EMBL" id="ALJF01000006">
    <property type="protein sequence ID" value="EKF59900.1"/>
    <property type="molecule type" value="Genomic_DNA"/>
</dbReference>
<evidence type="ECO:0000313" key="1">
    <source>
        <dbReference type="EMBL" id="EKF59900.1"/>
    </source>
</evidence>
<dbReference type="PATRIC" id="fig|1156935.5.peg.1482"/>
<evidence type="ECO:0000313" key="2">
    <source>
        <dbReference type="Proteomes" id="UP000007123"/>
    </source>
</evidence>
<evidence type="ECO:0008006" key="3">
    <source>
        <dbReference type="Google" id="ProtNLM"/>
    </source>
</evidence>
<dbReference type="AlphaFoldDB" id="K2Q415"/>
<keyword evidence="2" id="KW-1185">Reference proteome</keyword>
<comment type="caution">
    <text evidence="1">The sequence shown here is derived from an EMBL/GenBank/DDBJ whole genome shotgun (WGS) entry which is preliminary data.</text>
</comment>
<dbReference type="Proteomes" id="UP000007123">
    <property type="component" value="Unassembled WGS sequence"/>
</dbReference>